<dbReference type="AlphaFoldDB" id="A0A6N7J1Y3"/>
<accession>A0A6N7J1Y3</accession>
<proteinExistence type="predicted"/>
<evidence type="ECO:0000313" key="2">
    <source>
        <dbReference type="Proteomes" id="UP000460257"/>
    </source>
</evidence>
<evidence type="ECO:0000313" key="1">
    <source>
        <dbReference type="EMBL" id="MQN02075.1"/>
    </source>
</evidence>
<name>A0A6N7J1Y3_9FIRM</name>
<gene>
    <name evidence="1" type="ORF">FRC54_09285</name>
</gene>
<dbReference type="Proteomes" id="UP000460257">
    <property type="component" value="Unassembled WGS sequence"/>
</dbReference>
<protein>
    <recommendedName>
        <fullName evidence="3">Pilus assembly protein</fullName>
    </recommendedName>
</protein>
<keyword evidence="2" id="KW-1185">Reference proteome</keyword>
<evidence type="ECO:0008006" key="3">
    <source>
        <dbReference type="Google" id="ProtNLM"/>
    </source>
</evidence>
<dbReference type="EMBL" id="VOGC01000007">
    <property type="protein sequence ID" value="MQN02075.1"/>
    <property type="molecule type" value="Genomic_DNA"/>
</dbReference>
<sequence>MKKLKGFFTYEAAILLPLFTFFSLVFLLLFRVLSFQWGLTESVYEAAGKMALFGDGKIVVGNKGRNGNSGIQVVNPASVYVTCNAKINSNKVSQKFLRHRLNALDFAKTKVNDRDIDVRVNTMMPLLAGGKSFGKRGYELGSRVCVRRWNGFDPSNGGDSGNDVVYVTAQGRAYHESLSCSYLKLSIHTGKISALGYVRSKNGNKYYPCEECGAKIGEICYYTDYGTRAHSSLTCSKLKRTIRTVPRSEAIKKYRPCSKCALGRKR</sequence>
<comment type="caution">
    <text evidence="1">The sequence shown here is derived from an EMBL/GenBank/DDBJ whole genome shotgun (WGS) entry which is preliminary data.</text>
</comment>
<organism evidence="1 2">
    <name type="scientific">Candidatus Weimeria bifida</name>
    <dbReference type="NCBI Taxonomy" id="2599074"/>
    <lineage>
        <taxon>Bacteria</taxon>
        <taxon>Bacillati</taxon>
        <taxon>Bacillota</taxon>
        <taxon>Clostridia</taxon>
        <taxon>Lachnospirales</taxon>
        <taxon>Lachnospiraceae</taxon>
        <taxon>Candidatus Weimeria</taxon>
    </lineage>
</organism>
<reference evidence="1" key="1">
    <citation type="journal article" date="2020" name="Appl. Environ. Microbiol.">
        <title>Medium-Chain Fatty Acid Synthesis by 'Candidatus Weimeria bifida' gen. nov., sp. nov., and 'Candidatus Pseudoramibacter fermentans' sp. nov.</title>
        <authorList>
            <person name="Scarborough M.J."/>
            <person name="Myers K.S."/>
            <person name="Donohue T.J."/>
            <person name="Noguera D.R."/>
        </authorList>
    </citation>
    <scope>NUCLEOTIDE SEQUENCE</scope>
    <source>
        <strain evidence="1">LCO1.1</strain>
    </source>
</reference>